<keyword evidence="1" id="KW-0472">Membrane</keyword>
<reference evidence="2 3" key="1">
    <citation type="submission" date="2016-09" db="EMBL/GenBank/DDBJ databases">
        <title>Desulfuribacillus arsenicus sp. nov., an obligately anaerobic, dissimilatory arsenic- and antimonate-reducing bacterium isolated from anoxic sediments.</title>
        <authorList>
            <person name="Abin C.A."/>
            <person name="Hollibaugh J.T."/>
        </authorList>
    </citation>
    <scope>NUCLEOTIDE SEQUENCE [LARGE SCALE GENOMIC DNA]</scope>
    <source>
        <strain evidence="2 3">MLFW-2</strain>
    </source>
</reference>
<feature type="transmembrane region" description="Helical" evidence="1">
    <location>
        <begin position="6"/>
        <end position="26"/>
    </location>
</feature>
<keyword evidence="1" id="KW-1133">Transmembrane helix</keyword>
<name>A0A1E5L7A4_9FIRM</name>
<dbReference type="Proteomes" id="UP000095255">
    <property type="component" value="Unassembled WGS sequence"/>
</dbReference>
<keyword evidence="1" id="KW-0812">Transmembrane</keyword>
<dbReference type="EMBL" id="MJAT01000009">
    <property type="protein sequence ID" value="OEH86011.1"/>
    <property type="molecule type" value="Genomic_DNA"/>
</dbReference>
<keyword evidence="3" id="KW-1185">Reference proteome</keyword>
<evidence type="ECO:0000313" key="2">
    <source>
        <dbReference type="EMBL" id="OEH86011.1"/>
    </source>
</evidence>
<organism evidence="2 3">
    <name type="scientific">Desulfuribacillus stibiiarsenatis</name>
    <dbReference type="NCBI Taxonomy" id="1390249"/>
    <lineage>
        <taxon>Bacteria</taxon>
        <taxon>Bacillati</taxon>
        <taxon>Bacillota</taxon>
        <taxon>Desulfuribacillia</taxon>
        <taxon>Desulfuribacillales</taxon>
        <taxon>Desulfuribacillaceae</taxon>
        <taxon>Desulfuribacillus</taxon>
    </lineage>
</organism>
<proteinExistence type="predicted"/>
<protein>
    <recommendedName>
        <fullName evidence="4">DUF4845 domain-containing protein</fullName>
    </recommendedName>
</protein>
<comment type="caution">
    <text evidence="2">The sequence shown here is derived from an EMBL/GenBank/DDBJ whole genome shotgun (WGS) entry which is preliminary data.</text>
</comment>
<dbReference type="AlphaFoldDB" id="A0A1E5L7A4"/>
<dbReference type="RefSeq" id="WP_069701612.1">
    <property type="nucleotide sequence ID" value="NZ_MJAT01000009.1"/>
</dbReference>
<evidence type="ECO:0000256" key="1">
    <source>
        <dbReference type="SAM" id="Phobius"/>
    </source>
</evidence>
<evidence type="ECO:0008006" key="4">
    <source>
        <dbReference type="Google" id="ProtNLM"/>
    </source>
</evidence>
<dbReference type="STRING" id="1390249.BHU72_14760"/>
<evidence type="ECO:0000313" key="3">
    <source>
        <dbReference type="Proteomes" id="UP000095255"/>
    </source>
</evidence>
<accession>A0A1E5L7A4</accession>
<sequence length="127" mass="14194">MSQVPGYVIGLAVFMLVATASILMIAQFGGEKAQYDLVRSYVADIVDKEGAVTPYVLEKVEELTLTNGLDFDRFSFDGSDTIPVGHFQTARVEMRYLSKVENRAAQRLDTEVEVLYHDVLDITRTGR</sequence>
<gene>
    <name evidence="2" type="ORF">BHU72_14760</name>
</gene>